<dbReference type="PANTHER" id="PTHR22642:SF2">
    <property type="entry name" value="PROTEIN LONG AFTER FAR-RED 3"/>
    <property type="match status" value="1"/>
</dbReference>
<evidence type="ECO:0000313" key="3">
    <source>
        <dbReference type="Proteomes" id="UP001143304"/>
    </source>
</evidence>
<dbReference type="Gene3D" id="3.10.310.70">
    <property type="match status" value="1"/>
</dbReference>
<dbReference type="SUPFAM" id="SSF51556">
    <property type="entry name" value="Metallo-dependent hydrolases"/>
    <property type="match status" value="1"/>
</dbReference>
<dbReference type="InterPro" id="IPR011059">
    <property type="entry name" value="Metal-dep_hydrolase_composite"/>
</dbReference>
<comment type="caution">
    <text evidence="2">The sequence shown here is derived from an EMBL/GenBank/DDBJ whole genome shotgun (WGS) entry which is preliminary data.</text>
</comment>
<proteinExistence type="predicted"/>
<evidence type="ECO:0000313" key="2">
    <source>
        <dbReference type="EMBL" id="MCX2978728.1"/>
    </source>
</evidence>
<gene>
    <name evidence="2" type="ORF">EYC82_15280</name>
</gene>
<dbReference type="InterPro" id="IPR013108">
    <property type="entry name" value="Amidohydro_3"/>
</dbReference>
<feature type="domain" description="Amidohydrolase 3" evidence="1">
    <location>
        <begin position="87"/>
        <end position="572"/>
    </location>
</feature>
<evidence type="ECO:0000259" key="1">
    <source>
        <dbReference type="Pfam" id="PF07969"/>
    </source>
</evidence>
<dbReference type="PANTHER" id="PTHR22642">
    <property type="entry name" value="IMIDAZOLONEPROPIONASE"/>
    <property type="match status" value="1"/>
</dbReference>
<dbReference type="CDD" id="cd01300">
    <property type="entry name" value="YtcJ_like"/>
    <property type="match status" value="1"/>
</dbReference>
<sequence>MLFFVLLINGCGDAAEIVQSVDQSGSASSLITVFTAKEIVTLDPEKPLAYAVAVQDDRIVATGSLAEVKAALGDIPFAVDPVFQNNVIVPGFIAQHDHPLLAGITMNSEIIAIEDWVLPNKTFPAANNHADYLRRLKSAESNMTDPSELLLSWGYHQYFHGPLKQSELDEISATRPIIIWHRSAHEFYLNSAAEKRFGVNAEWYATLSDSAKAQSDFENGHYWEQGWFAVGPLLMGEMFNPARIESAMEFVQTYFHTNGVTTGAEPGGLLSKPIQAAQNAVLGQADSPFRFYFIADGKSITAAYKDDQVIGQTEKLLDWGTGMTAFLPDQVKLFADGAIYSQAMQLKEPYSDGHSGEWMMDLDFFTRSFRIYWDAGYQIHVHVNGDAGLEMVLDTLQENLERNPRRDHRTVIVHFAVSQKNQVERIKRLGAIVSVNPYYPVALADNYRTNGLEPERADSMVRLGDVERAKIPYSLHSDMPMAPGQPLFLMWAAVNRITNEGNLRAPEQRISRQGALRAVTIEAAYSLQLEKEMGSIESGKLANFTILSDNPITVDPMDIKNIAIWGTVLEGRLQPVQARSQN</sequence>
<dbReference type="InterPro" id="IPR033932">
    <property type="entry name" value="YtcJ-like"/>
</dbReference>
<name>A0ABT3T8W6_9GAMM</name>
<accession>A0ABT3T8W6</accession>
<protein>
    <submittedName>
        <fullName evidence="2">Amidohydrolase</fullName>
    </submittedName>
</protein>
<dbReference type="InterPro" id="IPR032466">
    <property type="entry name" value="Metal_Hydrolase"/>
</dbReference>
<dbReference type="Proteomes" id="UP001143304">
    <property type="component" value="Unassembled WGS sequence"/>
</dbReference>
<organism evidence="2 3">
    <name type="scientific">Candidatus Marimicrobium litorale</name>
    <dbReference type="NCBI Taxonomy" id="2518991"/>
    <lineage>
        <taxon>Bacteria</taxon>
        <taxon>Pseudomonadati</taxon>
        <taxon>Pseudomonadota</taxon>
        <taxon>Gammaproteobacteria</taxon>
        <taxon>Cellvibrionales</taxon>
        <taxon>Halieaceae</taxon>
        <taxon>Marimicrobium</taxon>
    </lineage>
</organism>
<dbReference type="Pfam" id="PF07969">
    <property type="entry name" value="Amidohydro_3"/>
    <property type="match status" value="1"/>
</dbReference>
<dbReference type="EMBL" id="SHNO01000001">
    <property type="protein sequence ID" value="MCX2978728.1"/>
    <property type="molecule type" value="Genomic_DNA"/>
</dbReference>
<reference evidence="2" key="1">
    <citation type="submission" date="2019-02" db="EMBL/GenBank/DDBJ databases">
        <authorList>
            <person name="Li S.-H."/>
        </authorList>
    </citation>
    <scope>NUCLEOTIDE SEQUENCE</scope>
    <source>
        <strain evidence="2">IMCC11814</strain>
    </source>
</reference>
<dbReference type="SUPFAM" id="SSF51338">
    <property type="entry name" value="Composite domain of metallo-dependent hydrolases"/>
    <property type="match status" value="1"/>
</dbReference>
<keyword evidence="3" id="KW-1185">Reference proteome</keyword>
<dbReference type="Gene3D" id="3.20.20.140">
    <property type="entry name" value="Metal-dependent hydrolases"/>
    <property type="match status" value="1"/>
</dbReference>
<dbReference type="Gene3D" id="2.30.40.10">
    <property type="entry name" value="Urease, subunit C, domain 1"/>
    <property type="match status" value="1"/>
</dbReference>